<comment type="caution">
    <text evidence="3">The sequence shown here is derived from an EMBL/GenBank/DDBJ whole genome shotgun (WGS) entry which is preliminary data.</text>
</comment>
<dbReference type="Proteomes" id="UP000887222">
    <property type="component" value="Unassembled WGS sequence"/>
</dbReference>
<organism evidence="3 4">
    <name type="scientific">Noviherbaspirillum aridicola</name>
    <dbReference type="NCBI Taxonomy" id="2849687"/>
    <lineage>
        <taxon>Bacteria</taxon>
        <taxon>Pseudomonadati</taxon>
        <taxon>Pseudomonadota</taxon>
        <taxon>Betaproteobacteria</taxon>
        <taxon>Burkholderiales</taxon>
        <taxon>Oxalobacteraceae</taxon>
        <taxon>Noviherbaspirillum</taxon>
    </lineage>
</organism>
<dbReference type="InterPro" id="IPR050740">
    <property type="entry name" value="Aldehyde_DH_Superfamily"/>
</dbReference>
<dbReference type="Gene3D" id="3.40.605.10">
    <property type="entry name" value="Aldehyde Dehydrogenase, Chain A, domain 1"/>
    <property type="match status" value="1"/>
</dbReference>
<gene>
    <name evidence="3" type="ORF">NCCP691_02510</name>
</gene>
<evidence type="ECO:0000313" key="3">
    <source>
        <dbReference type="EMBL" id="GIZ50237.1"/>
    </source>
</evidence>
<dbReference type="RefSeq" id="WP_220806413.1">
    <property type="nucleotide sequence ID" value="NZ_BPMK01000001.1"/>
</dbReference>
<name>A0ABQ4PZK9_9BURK</name>
<dbReference type="Gene3D" id="3.40.309.10">
    <property type="entry name" value="Aldehyde Dehydrogenase, Chain A, domain 2"/>
    <property type="match status" value="1"/>
</dbReference>
<dbReference type="InterPro" id="IPR015590">
    <property type="entry name" value="Aldehyde_DH_dom"/>
</dbReference>
<dbReference type="InterPro" id="IPR016162">
    <property type="entry name" value="Ald_DH_N"/>
</dbReference>
<dbReference type="Pfam" id="PF00171">
    <property type="entry name" value="Aldedh"/>
    <property type="match status" value="1"/>
</dbReference>
<accession>A0ABQ4PZK9</accession>
<evidence type="ECO:0000256" key="1">
    <source>
        <dbReference type="ARBA" id="ARBA00023002"/>
    </source>
</evidence>
<protein>
    <submittedName>
        <fullName evidence="3">Fatty aldehyde dehydrogenase</fullName>
    </submittedName>
</protein>
<sequence length="485" mass="50324">MSDNEGITPVPVQESTFAQIDAAVNAALQAAEQWAASGGAQRSGLLRELASALEAGRERLVALADAESHLGAGRLSGELDRTAYQLRAFADAVDAGEPYAVIYDPAVAGAPPAGRPRLLRVAVPLGPVAMFAASNFPFAFSVLGGDTASALAAGCPVVVKAHPAHPGLSNAVFDLAVEAVRRCGAPPGVIGMVSGASREVGVHLVRHPDIAAVAFTGSHRGGVALQKEINARETPIPFFGELGSINPIVALPPALETQGEALATALAASIAQGCGQFCTSPGVLIVHRNATTDRFIRQLAEAMDAQNTHAMLTPAMRANFDEGVARLNLHPEARRLTAGEQTPDRHPVPNLVAIGTEAFLRHPELREEIFGPSCVVVTVDSTQALQQVLAAIGGSLTVTVWGADNEDADTAAVVRSAIRIAGRVLFAGVPTGVAVTRAQHHGGPWPASTQPQTTSVGLMAMHRFLRPVALQAPPGWLAARRGMPL</sequence>
<feature type="domain" description="Aldehyde dehydrogenase" evidence="2">
    <location>
        <begin position="12"/>
        <end position="412"/>
    </location>
</feature>
<reference evidence="3 4" key="1">
    <citation type="journal article" date="2022" name="Int. J. Syst. Evol. Microbiol.">
        <title>Noviherbaspirillum aridicola sp. nov., isolated from an arid soil in Pakistan.</title>
        <authorList>
            <person name="Khan I.U."/>
            <person name="Saqib M."/>
            <person name="Amin A."/>
            <person name="Hussain F."/>
            <person name="Li L."/>
            <person name="Liu Y.H."/>
            <person name="Fang B.Z."/>
            <person name="Ahmed I."/>
            <person name="Li W.J."/>
        </authorList>
    </citation>
    <scope>NUCLEOTIDE SEQUENCE [LARGE SCALE GENOMIC DNA]</scope>
    <source>
        <strain evidence="3 4">NCCP-691</strain>
    </source>
</reference>
<keyword evidence="1" id="KW-0560">Oxidoreductase</keyword>
<dbReference type="InterPro" id="IPR016163">
    <property type="entry name" value="Ald_DH_C"/>
</dbReference>
<keyword evidence="4" id="KW-1185">Reference proteome</keyword>
<dbReference type="SUPFAM" id="SSF53720">
    <property type="entry name" value="ALDH-like"/>
    <property type="match status" value="1"/>
</dbReference>
<dbReference type="InterPro" id="IPR016161">
    <property type="entry name" value="Ald_DH/histidinol_DH"/>
</dbReference>
<dbReference type="CDD" id="cd07129">
    <property type="entry name" value="ALDH_KGSADH"/>
    <property type="match status" value="1"/>
</dbReference>
<dbReference type="PANTHER" id="PTHR43353">
    <property type="entry name" value="SUCCINATE-SEMIALDEHYDE DEHYDROGENASE, MITOCHONDRIAL"/>
    <property type="match status" value="1"/>
</dbReference>
<dbReference type="PANTHER" id="PTHR43353:SF3">
    <property type="entry name" value="ALDEHYDE DEHYDROGENASE-RELATED"/>
    <property type="match status" value="1"/>
</dbReference>
<evidence type="ECO:0000259" key="2">
    <source>
        <dbReference type="Pfam" id="PF00171"/>
    </source>
</evidence>
<dbReference type="InterPro" id="IPR044151">
    <property type="entry name" value="ALDH_KGSADH"/>
</dbReference>
<evidence type="ECO:0000313" key="4">
    <source>
        <dbReference type="Proteomes" id="UP000887222"/>
    </source>
</evidence>
<proteinExistence type="predicted"/>
<dbReference type="EMBL" id="BPMK01000001">
    <property type="protein sequence ID" value="GIZ50237.1"/>
    <property type="molecule type" value="Genomic_DNA"/>
</dbReference>